<evidence type="ECO:0000313" key="1">
    <source>
        <dbReference type="EMBL" id="AMD93943.1"/>
    </source>
</evidence>
<dbReference type="SUPFAM" id="SSF53822">
    <property type="entry name" value="Periplasmic binding protein-like I"/>
    <property type="match status" value="1"/>
</dbReference>
<accession>A0A0X8JSV5</accession>
<proteinExistence type="predicted"/>
<dbReference type="KEGG" id="doa:AXF15_00005"/>
<dbReference type="AlphaFoldDB" id="A0A0X8JSV5"/>
<gene>
    <name evidence="1" type="ORF">AXF15_00005</name>
</gene>
<dbReference type="Gene3D" id="3.40.50.2300">
    <property type="match status" value="1"/>
</dbReference>
<dbReference type="Proteomes" id="UP000063964">
    <property type="component" value="Chromosome"/>
</dbReference>
<evidence type="ECO:0000313" key="2">
    <source>
        <dbReference type="Proteomes" id="UP000063964"/>
    </source>
</evidence>
<protein>
    <recommendedName>
        <fullName evidence="3">Leucine-binding protein domain-containing protein</fullName>
    </recommendedName>
</protein>
<reference evidence="2" key="1">
    <citation type="submission" date="2016-02" db="EMBL/GenBank/DDBJ databases">
        <authorList>
            <person name="Holder M.E."/>
            <person name="Ajami N.J."/>
            <person name="Petrosino J.F."/>
        </authorList>
    </citation>
    <scope>NUCLEOTIDE SEQUENCE [LARGE SCALE GENOMIC DNA]</scope>
    <source>
        <strain evidence="2">DSM 12838</strain>
    </source>
</reference>
<dbReference type="EMBL" id="CP014230">
    <property type="protein sequence ID" value="AMD93943.1"/>
    <property type="molecule type" value="Genomic_DNA"/>
</dbReference>
<keyword evidence="2" id="KW-1185">Reference proteome</keyword>
<dbReference type="Pfam" id="PF04348">
    <property type="entry name" value="LppC"/>
    <property type="match status" value="1"/>
</dbReference>
<dbReference type="STRING" id="888061.AXF15_00005"/>
<sequence length="665" mass="73819">MAVRARSFEIRYDRNEPQFPTSRSSRTNIMRKGVRFLLLVLLCALALASCAPQKNIVSAPGRTGLPGHKAQDPRQALEKYGKYLAATHPGDPARVEAWKNTVDSAIQLGDYALAEKSLRQWQFESGKTVASWPWNQSHAHLLWASKGRGAYTAYLSNLMERKDLEWPTREAAGRELSGHFWEHGEYSLAFDAMGFLYRNTSGASAKGALESDALARAESLSPDELQKVLDSSLGADPTTYPWSTVVWAQSMKRLDRDKDSWPSVWPSLSGIVNSGELANRDFFAGSLHTLEQKLGAVRQSLVLLLPLSGPYSKVGWQIAKGADCAWRENKALSATPEIKLINTESPTFLEELQSIPNTPLVGGPLRKNVWEKIRMAGLNRSIRFLTFLPSVEDEGREAWRFFSSPEDQARALVKGCNLLGITSFAILHPQDRFGMAMTSVFQDEVYSTGGQLPVVRGYDMDNPPTWTKAVGAVLGASDAKNSMNPEPPFQAVFLPDSMFRVQQLAPLFHYYEEKRLVLLGPQAWSQSMGGGGLEMQYFDLAVFPGAWDPSLDSGNAARLRQGMIEGGGRADMWAALGYDFVRFTALLGGGQGSAENFNLSLAQSASRMPWTMAPMHWTNGRVRQELFLFQPTPSGMVRASMDKIRNVRAQRQGQREERRTQLSGQ</sequence>
<evidence type="ECO:0008006" key="3">
    <source>
        <dbReference type="Google" id="ProtNLM"/>
    </source>
</evidence>
<name>A0A0X8JSV5_9BACT</name>
<organism evidence="1 2">
    <name type="scientific">Desulfomicrobium orale DSM 12838</name>
    <dbReference type="NCBI Taxonomy" id="888061"/>
    <lineage>
        <taxon>Bacteria</taxon>
        <taxon>Pseudomonadati</taxon>
        <taxon>Thermodesulfobacteriota</taxon>
        <taxon>Desulfovibrionia</taxon>
        <taxon>Desulfovibrionales</taxon>
        <taxon>Desulfomicrobiaceae</taxon>
        <taxon>Desulfomicrobium</taxon>
    </lineage>
</organism>
<dbReference type="InterPro" id="IPR028082">
    <property type="entry name" value="Peripla_BP_I"/>
</dbReference>
<dbReference type="CDD" id="cd06339">
    <property type="entry name" value="PBP1_YraM_LppC_lipoprotein-like"/>
    <property type="match status" value="1"/>
</dbReference>
<dbReference type="InterPro" id="IPR007443">
    <property type="entry name" value="LpoA"/>
</dbReference>